<keyword evidence="1" id="KW-0812">Transmembrane</keyword>
<accession>A0A4R2D3U7</accession>
<dbReference type="SUPFAM" id="SSF141868">
    <property type="entry name" value="EAL domain-like"/>
    <property type="match status" value="1"/>
</dbReference>
<evidence type="ECO:0000259" key="3">
    <source>
        <dbReference type="PROSITE" id="PS50887"/>
    </source>
</evidence>
<dbReference type="GO" id="GO:0071111">
    <property type="term" value="F:cyclic-guanylate-specific phosphodiesterase activity"/>
    <property type="evidence" value="ECO:0007669"/>
    <property type="project" value="InterPro"/>
</dbReference>
<dbReference type="InterPro" id="IPR000160">
    <property type="entry name" value="GGDEF_dom"/>
</dbReference>
<gene>
    <name evidence="4" type="ORF">EV665_10596</name>
</gene>
<sequence>MLRCEPGGTVPAMTRYPRSTLRLISVAWPFVLIVLLQTALATFSLQVSTSLRAFVTGESLWSKGQHDALYYLNRYADTGNRSFVDRYRQAMLVPLGDRAARLALEADPPDIQAAYQGFLEGGNHPDDIPNVIWLFRYFRWLPVMEACLRDWRTAEGVLLQLLPIGEAIDASRHISEIDRRDITRQLDEINALVTPLTKRFSDRLGAGTRQVQDVLLAANVAMALLFIVLTVWRLDSFLTHRRKIEEQLSFSANHDDLTGLANRRLFEDELERMLAGPKTRHALMFIDLDQFKAVNDNGGHAAGDELLRRVSRDLANAIRGTDLLARLGGDEFGIVLPNCAPEDALRIAMRLREITEAIDFVWNGHRYSISASIGVVHLAGRSYTLQEALRAADIACYMAKEKGRNRVHVYETTDVAQTQFTANLNWVQRLHRALEEDRFRLFSQAIATVRQDGETGEHREILLRLEEDGTLLSPGAFIPAAERFGLMPALDRWVVRHALEIISRRKGAAAGTYSINLSGLTLKDETFLPFLREALRHSRVPAGALCFEITETSAIENLDEAIAFMNAMRAMGCRFALDDFGVGMSSLTYLKRLPVDYVKIDGSFVRDMLTDKADWMTVEMINQISHLAGRRTIAEFVENAEILAALQTIGVDYAQGYFLSRPEPFLPETTGLAAPLRRVGAA</sequence>
<keyword evidence="1" id="KW-0472">Membrane</keyword>
<dbReference type="InterPro" id="IPR035919">
    <property type="entry name" value="EAL_sf"/>
</dbReference>
<dbReference type="SMART" id="SM00052">
    <property type="entry name" value="EAL"/>
    <property type="match status" value="1"/>
</dbReference>
<dbReference type="Gene3D" id="3.20.20.450">
    <property type="entry name" value="EAL domain"/>
    <property type="match status" value="1"/>
</dbReference>
<dbReference type="Pfam" id="PF00990">
    <property type="entry name" value="GGDEF"/>
    <property type="match status" value="1"/>
</dbReference>
<evidence type="ECO:0000313" key="5">
    <source>
        <dbReference type="Proteomes" id="UP000295351"/>
    </source>
</evidence>
<dbReference type="NCBIfam" id="TIGR00254">
    <property type="entry name" value="GGDEF"/>
    <property type="match status" value="1"/>
</dbReference>
<keyword evidence="5" id="KW-1185">Reference proteome</keyword>
<dbReference type="RefSeq" id="WP_245507684.1">
    <property type="nucleotide sequence ID" value="NZ_BAABEI010000002.1"/>
</dbReference>
<dbReference type="PROSITE" id="PS50883">
    <property type="entry name" value="EAL"/>
    <property type="match status" value="1"/>
</dbReference>
<reference evidence="4 5" key="1">
    <citation type="submission" date="2019-03" db="EMBL/GenBank/DDBJ databases">
        <title>Genomic Encyclopedia of Type Strains, Phase IV (KMG-IV): sequencing the most valuable type-strain genomes for metagenomic binning, comparative biology and taxonomic classification.</title>
        <authorList>
            <person name="Goeker M."/>
        </authorList>
    </citation>
    <scope>NUCLEOTIDE SEQUENCE [LARGE SCALE GENOMIC DNA]</scope>
    <source>
        <strain evidence="4 5">DSM 18401</strain>
    </source>
</reference>
<dbReference type="InterPro" id="IPR050706">
    <property type="entry name" value="Cyclic-di-GMP_PDE-like"/>
</dbReference>
<dbReference type="EMBL" id="SLVX01000005">
    <property type="protein sequence ID" value="TCN46009.1"/>
    <property type="molecule type" value="Genomic_DNA"/>
</dbReference>
<feature type="transmembrane region" description="Helical" evidence="1">
    <location>
        <begin position="21"/>
        <end position="45"/>
    </location>
</feature>
<dbReference type="PROSITE" id="PS50887">
    <property type="entry name" value="GGDEF"/>
    <property type="match status" value="1"/>
</dbReference>
<comment type="caution">
    <text evidence="4">The sequence shown here is derived from an EMBL/GenBank/DDBJ whole genome shotgun (WGS) entry which is preliminary data.</text>
</comment>
<dbReference type="SUPFAM" id="SSF55073">
    <property type="entry name" value="Nucleotide cyclase"/>
    <property type="match status" value="1"/>
</dbReference>
<feature type="domain" description="GGDEF" evidence="3">
    <location>
        <begin position="279"/>
        <end position="412"/>
    </location>
</feature>
<name>A0A4R2D3U7_SHIGR</name>
<dbReference type="Gene3D" id="3.30.70.270">
    <property type="match status" value="1"/>
</dbReference>
<proteinExistence type="predicted"/>
<evidence type="ECO:0000313" key="4">
    <source>
        <dbReference type="EMBL" id="TCN46009.1"/>
    </source>
</evidence>
<dbReference type="SMART" id="SM00267">
    <property type="entry name" value="GGDEF"/>
    <property type="match status" value="1"/>
</dbReference>
<feature type="domain" description="EAL" evidence="2">
    <location>
        <begin position="423"/>
        <end position="676"/>
    </location>
</feature>
<dbReference type="CDD" id="cd01948">
    <property type="entry name" value="EAL"/>
    <property type="match status" value="1"/>
</dbReference>
<dbReference type="FunFam" id="3.30.70.270:FF:000001">
    <property type="entry name" value="Diguanylate cyclase domain protein"/>
    <property type="match status" value="1"/>
</dbReference>
<keyword evidence="1" id="KW-1133">Transmembrane helix</keyword>
<protein>
    <submittedName>
        <fullName evidence="4">Diguanylate cyclase (GGDEF)-like protein</fullName>
    </submittedName>
</protein>
<organism evidence="4 5">
    <name type="scientific">Shinella granuli</name>
    <dbReference type="NCBI Taxonomy" id="323621"/>
    <lineage>
        <taxon>Bacteria</taxon>
        <taxon>Pseudomonadati</taxon>
        <taxon>Pseudomonadota</taxon>
        <taxon>Alphaproteobacteria</taxon>
        <taxon>Hyphomicrobiales</taxon>
        <taxon>Rhizobiaceae</taxon>
        <taxon>Shinella</taxon>
    </lineage>
</organism>
<dbReference type="InterPro" id="IPR029787">
    <property type="entry name" value="Nucleotide_cyclase"/>
</dbReference>
<dbReference type="AlphaFoldDB" id="A0A4R2D3U7"/>
<dbReference type="InterPro" id="IPR043128">
    <property type="entry name" value="Rev_trsase/Diguanyl_cyclase"/>
</dbReference>
<dbReference type="InterPro" id="IPR001633">
    <property type="entry name" value="EAL_dom"/>
</dbReference>
<dbReference type="PANTHER" id="PTHR33121:SF23">
    <property type="entry name" value="CYCLIC DI-GMP PHOSPHODIESTERASE PDEB"/>
    <property type="match status" value="1"/>
</dbReference>
<evidence type="ECO:0000259" key="2">
    <source>
        <dbReference type="PROSITE" id="PS50883"/>
    </source>
</evidence>
<dbReference type="Proteomes" id="UP000295351">
    <property type="component" value="Unassembled WGS sequence"/>
</dbReference>
<evidence type="ECO:0000256" key="1">
    <source>
        <dbReference type="SAM" id="Phobius"/>
    </source>
</evidence>
<dbReference type="PANTHER" id="PTHR33121">
    <property type="entry name" value="CYCLIC DI-GMP PHOSPHODIESTERASE PDEF"/>
    <property type="match status" value="1"/>
</dbReference>
<dbReference type="CDD" id="cd01949">
    <property type="entry name" value="GGDEF"/>
    <property type="match status" value="1"/>
</dbReference>
<dbReference type="Pfam" id="PF00563">
    <property type="entry name" value="EAL"/>
    <property type="match status" value="1"/>
</dbReference>